<evidence type="ECO:0000313" key="12">
    <source>
        <dbReference type="Proteomes" id="UP001236270"/>
    </source>
</evidence>
<evidence type="ECO:0000256" key="5">
    <source>
        <dbReference type="ARBA" id="ARBA00022692"/>
    </source>
</evidence>
<evidence type="ECO:0000256" key="3">
    <source>
        <dbReference type="ARBA" id="ARBA00022475"/>
    </source>
</evidence>
<comment type="subcellular location">
    <subcellularLocation>
        <location evidence="1">Cell membrane</location>
        <topology evidence="1">Multi-pass membrane protein</topology>
    </subcellularLocation>
</comment>
<evidence type="ECO:0000256" key="1">
    <source>
        <dbReference type="ARBA" id="ARBA00004651"/>
    </source>
</evidence>
<sequence length="547" mass="60977">MQTASLVIKQYRRRRIALCLAVALITLLLSFGQRFISQRNLNQQRINSFTAHTVETLDKVMSPLEESRGALLRLVGQPCDEVNAELRRQSAVLQTLRSISLVRQGIIYCSSVLGSRHVSLNALQPQLPTPRPSLILTTDHTFLKGSPLLLQWFPATADGQDGVLLGINIHLLGTLLLEPQPPLIQQVILSVNGRNYTDPDGVLQESAQQGAKGLVTRHSARFPFSISVKTPGATRLALAWLPTQTPLVALITLLFTAIAWVSTAGRMSFSREINLGIVGREFELFCQPQIDARTRRCAGVEILLRWQNPRLGRISPDVFIPVAENNSQIAPLTRYVIAETVRSIDLFPDSADFHISINVAASHFLKGELLDDINTLWFSQPCRQQLVLELTERDGLQGVDYRVVHELHRKGALLAIDDFGTGSSSLLWLEQLHPDILKIDKSFTGAIGTDAVNSTVTDMIIALGQRLNIGLVAEGVETPEQADYLRQRGVHILQGYLYAEPMPVADFPRWLAESTPPAVDTPLRRRKAKVLSRRELNRPDSRWPQQW</sequence>
<comment type="caution">
    <text evidence="11">The sequence shown here is derived from an EMBL/GenBank/DDBJ whole genome shotgun (WGS) entry which is preliminary data.</text>
</comment>
<dbReference type="InterPro" id="IPR024744">
    <property type="entry name" value="CSS-motif_dom"/>
</dbReference>
<keyword evidence="6" id="KW-0378">Hydrolase</keyword>
<accession>A0AAW8HPE0</accession>
<evidence type="ECO:0000256" key="8">
    <source>
        <dbReference type="ARBA" id="ARBA00023136"/>
    </source>
</evidence>
<dbReference type="PANTHER" id="PTHR33121:SF79">
    <property type="entry name" value="CYCLIC DI-GMP PHOSPHODIESTERASE PDED-RELATED"/>
    <property type="match status" value="1"/>
</dbReference>
<dbReference type="Gene3D" id="3.20.20.450">
    <property type="entry name" value="EAL domain"/>
    <property type="match status" value="1"/>
</dbReference>
<dbReference type="GO" id="GO:0071111">
    <property type="term" value="F:cyclic-guanylate-specific phosphodiesterase activity"/>
    <property type="evidence" value="ECO:0007669"/>
    <property type="project" value="UniProtKB-EC"/>
</dbReference>
<evidence type="ECO:0000256" key="2">
    <source>
        <dbReference type="ARBA" id="ARBA00012282"/>
    </source>
</evidence>
<protein>
    <recommendedName>
        <fullName evidence="2">cyclic-guanylate-specific phosphodiesterase</fullName>
        <ecNumber evidence="2">3.1.4.52</ecNumber>
    </recommendedName>
</protein>
<dbReference type="PROSITE" id="PS50883">
    <property type="entry name" value="EAL"/>
    <property type="match status" value="1"/>
</dbReference>
<dbReference type="EMBL" id="JAVDNV010000006">
    <property type="protein sequence ID" value="MDQ2309430.1"/>
    <property type="molecule type" value="Genomic_DNA"/>
</dbReference>
<keyword evidence="7" id="KW-1133">Transmembrane helix</keyword>
<dbReference type="GO" id="GO:0005886">
    <property type="term" value="C:plasma membrane"/>
    <property type="evidence" value="ECO:0007669"/>
    <property type="project" value="UniProtKB-SubCell"/>
</dbReference>
<proteinExistence type="predicted"/>
<comment type="catalytic activity">
    <reaction evidence="9">
        <text>3',3'-c-di-GMP + H2O = 5'-phosphoguanylyl(3'-&gt;5')guanosine + H(+)</text>
        <dbReference type="Rhea" id="RHEA:24902"/>
        <dbReference type="ChEBI" id="CHEBI:15377"/>
        <dbReference type="ChEBI" id="CHEBI:15378"/>
        <dbReference type="ChEBI" id="CHEBI:58754"/>
        <dbReference type="ChEBI" id="CHEBI:58805"/>
        <dbReference type="EC" id="3.1.4.52"/>
    </reaction>
</comment>
<dbReference type="Proteomes" id="UP001236270">
    <property type="component" value="Unassembled WGS sequence"/>
</dbReference>
<dbReference type="InterPro" id="IPR035919">
    <property type="entry name" value="EAL_sf"/>
</dbReference>
<dbReference type="AlphaFoldDB" id="A0AAW8HPE0"/>
<dbReference type="InterPro" id="IPR001633">
    <property type="entry name" value="EAL_dom"/>
</dbReference>
<dbReference type="GeneID" id="61385433"/>
<dbReference type="PANTHER" id="PTHR33121">
    <property type="entry name" value="CYCLIC DI-GMP PHOSPHODIESTERASE PDEF"/>
    <property type="match status" value="1"/>
</dbReference>
<evidence type="ECO:0000256" key="6">
    <source>
        <dbReference type="ARBA" id="ARBA00022801"/>
    </source>
</evidence>
<evidence type="ECO:0000256" key="4">
    <source>
        <dbReference type="ARBA" id="ARBA00022636"/>
    </source>
</evidence>
<evidence type="ECO:0000256" key="7">
    <source>
        <dbReference type="ARBA" id="ARBA00022989"/>
    </source>
</evidence>
<evidence type="ECO:0000259" key="10">
    <source>
        <dbReference type="PROSITE" id="PS50883"/>
    </source>
</evidence>
<keyword evidence="3" id="KW-1003">Cell membrane</keyword>
<dbReference type="InterPro" id="IPR050706">
    <property type="entry name" value="Cyclic-di-GMP_PDE-like"/>
</dbReference>
<evidence type="ECO:0000256" key="9">
    <source>
        <dbReference type="ARBA" id="ARBA00034290"/>
    </source>
</evidence>
<gene>
    <name evidence="11" type="ORF">RBJ30_09980</name>
</gene>
<dbReference type="EC" id="3.1.4.52" evidence="2"/>
<keyword evidence="8" id="KW-0472">Membrane</keyword>
<dbReference type="Pfam" id="PF12792">
    <property type="entry name" value="CSS-motif"/>
    <property type="match status" value="1"/>
</dbReference>
<keyword evidence="5" id="KW-0812">Transmembrane</keyword>
<organism evidence="11 12">
    <name type="scientific">Pluralibacter gergoviae</name>
    <name type="common">Enterobacter gergoviae</name>
    <dbReference type="NCBI Taxonomy" id="61647"/>
    <lineage>
        <taxon>Bacteria</taxon>
        <taxon>Pseudomonadati</taxon>
        <taxon>Pseudomonadota</taxon>
        <taxon>Gammaproteobacteria</taxon>
        <taxon>Enterobacterales</taxon>
        <taxon>Enterobacteriaceae</taxon>
        <taxon>Pluralibacter</taxon>
    </lineage>
</organism>
<dbReference type="SMART" id="SM00052">
    <property type="entry name" value="EAL"/>
    <property type="match status" value="1"/>
</dbReference>
<name>A0AAW8HPE0_PLUGE</name>
<feature type="domain" description="EAL" evidence="10">
    <location>
        <begin position="266"/>
        <end position="515"/>
    </location>
</feature>
<keyword evidence="4" id="KW-0973">c-di-GMP</keyword>
<dbReference type="RefSeq" id="WP_106912885.1">
    <property type="nucleotide sequence ID" value="NZ_CP020388.1"/>
</dbReference>
<reference evidence="11" key="1">
    <citation type="submission" date="2023-08" db="EMBL/GenBank/DDBJ databases">
        <title>WGS of pathogenic bacterial species, Los Angeles County Public Health Laboratories.</title>
        <authorList>
            <person name="Garrigues J.M."/>
            <person name="Green N.M."/>
        </authorList>
    </citation>
    <scope>NUCLEOTIDE SEQUENCE</scope>
    <source>
        <strain evidence="11">LACPHL-BACT-2023-00068</strain>
    </source>
</reference>
<dbReference type="CDD" id="cd01948">
    <property type="entry name" value="EAL"/>
    <property type="match status" value="1"/>
</dbReference>
<evidence type="ECO:0000313" key="11">
    <source>
        <dbReference type="EMBL" id="MDQ2309430.1"/>
    </source>
</evidence>
<dbReference type="Pfam" id="PF00563">
    <property type="entry name" value="EAL"/>
    <property type="match status" value="1"/>
</dbReference>
<dbReference type="SUPFAM" id="SSF141868">
    <property type="entry name" value="EAL domain-like"/>
    <property type="match status" value="1"/>
</dbReference>